<dbReference type="FunFam" id="3.40.50.360:FF:000001">
    <property type="entry name" value="NAD(P)H dehydrogenase (Quinone) FQR1-like"/>
    <property type="match status" value="1"/>
</dbReference>
<organism evidence="3 4">
    <name type="scientific">Phytophthora megakarya</name>
    <dbReference type="NCBI Taxonomy" id="4795"/>
    <lineage>
        <taxon>Eukaryota</taxon>
        <taxon>Sar</taxon>
        <taxon>Stramenopiles</taxon>
        <taxon>Oomycota</taxon>
        <taxon>Peronosporomycetes</taxon>
        <taxon>Peronosporales</taxon>
        <taxon>Peronosporaceae</taxon>
        <taxon>Phytophthora</taxon>
    </lineage>
</organism>
<sequence length="199" mass="21300">MTKVAIIIYSMYGHVATLAETIKNGVESVEGVEATILQVAETLPEMVLEKMHAPPKKDYPIATPDVLTEYDGILWGMPTRFGMMPAQIKAFFDGCGGLWAKGALIGKTTGIFFSCGSQGGGNESTAMNTATFFAHQGMTFVPLGVRARHLHTLDEVVGGGKWGAGTYAGTGDRQPTERELGTAKIHGESFAEITKKLFP</sequence>
<comment type="similarity">
    <text evidence="1">Belongs to the WrbA family.</text>
</comment>
<dbReference type="AlphaFoldDB" id="A0A225VHD0"/>
<accession>A0A225VHD0</accession>
<proteinExistence type="inferred from homology"/>
<dbReference type="PANTHER" id="PTHR30546">
    <property type="entry name" value="FLAVODOXIN-RELATED PROTEIN WRBA-RELATED"/>
    <property type="match status" value="1"/>
</dbReference>
<dbReference type="Proteomes" id="UP000198211">
    <property type="component" value="Unassembled WGS sequence"/>
</dbReference>
<evidence type="ECO:0000313" key="4">
    <source>
        <dbReference type="Proteomes" id="UP000198211"/>
    </source>
</evidence>
<dbReference type="GO" id="GO:0003955">
    <property type="term" value="F:NAD(P)H dehydrogenase (quinone) activity"/>
    <property type="evidence" value="ECO:0007669"/>
    <property type="project" value="InterPro"/>
</dbReference>
<dbReference type="NCBIfam" id="TIGR01755">
    <property type="entry name" value="flav_wrbA"/>
    <property type="match status" value="1"/>
</dbReference>
<dbReference type="Gene3D" id="3.40.50.360">
    <property type="match status" value="1"/>
</dbReference>
<keyword evidence="4" id="KW-1185">Reference proteome</keyword>
<dbReference type="PROSITE" id="PS50902">
    <property type="entry name" value="FLAVODOXIN_LIKE"/>
    <property type="match status" value="1"/>
</dbReference>
<dbReference type="InterPro" id="IPR010089">
    <property type="entry name" value="Flavoprotein_WrbA-like"/>
</dbReference>
<dbReference type="STRING" id="4795.A0A225VHD0"/>
<gene>
    <name evidence="3" type="ORF">PHMEG_00023567</name>
</gene>
<dbReference type="EMBL" id="NBNE01004922">
    <property type="protein sequence ID" value="OWZ04514.1"/>
    <property type="molecule type" value="Genomic_DNA"/>
</dbReference>
<dbReference type="GO" id="GO:0010181">
    <property type="term" value="F:FMN binding"/>
    <property type="evidence" value="ECO:0007669"/>
    <property type="project" value="InterPro"/>
</dbReference>
<feature type="domain" description="Flavodoxin-like" evidence="2">
    <location>
        <begin position="4"/>
        <end position="167"/>
    </location>
</feature>
<dbReference type="SUPFAM" id="SSF52218">
    <property type="entry name" value="Flavoproteins"/>
    <property type="match status" value="1"/>
</dbReference>
<dbReference type="PANTHER" id="PTHR30546:SF23">
    <property type="entry name" value="FLAVOPROTEIN-LIKE PROTEIN YCP4-RELATED"/>
    <property type="match status" value="1"/>
</dbReference>
<dbReference type="NCBIfam" id="NF002999">
    <property type="entry name" value="PRK03767.1"/>
    <property type="match status" value="1"/>
</dbReference>
<name>A0A225VHD0_9STRA</name>
<dbReference type="GO" id="GO:0016020">
    <property type="term" value="C:membrane"/>
    <property type="evidence" value="ECO:0007669"/>
    <property type="project" value="TreeGrafter"/>
</dbReference>
<dbReference type="InterPro" id="IPR008254">
    <property type="entry name" value="Flavodoxin/NO_synth"/>
</dbReference>
<dbReference type="InterPro" id="IPR029039">
    <property type="entry name" value="Flavoprotein-like_sf"/>
</dbReference>
<protein>
    <submittedName>
        <fullName evidence="3">NAD(P)H:quinone oxidoreductase, type IV</fullName>
    </submittedName>
</protein>
<evidence type="ECO:0000256" key="1">
    <source>
        <dbReference type="ARBA" id="ARBA00006961"/>
    </source>
</evidence>
<evidence type="ECO:0000313" key="3">
    <source>
        <dbReference type="EMBL" id="OWZ04514.1"/>
    </source>
</evidence>
<dbReference type="OrthoDB" id="504689at2759"/>
<evidence type="ECO:0000259" key="2">
    <source>
        <dbReference type="PROSITE" id="PS50902"/>
    </source>
</evidence>
<reference evidence="4" key="1">
    <citation type="submission" date="2017-03" db="EMBL/GenBank/DDBJ databases">
        <title>Phytopthora megakarya and P. palmivora, two closely related causual agents of cacao black pod achieved similar genome size and gene model numbers by different mechanisms.</title>
        <authorList>
            <person name="Ali S."/>
            <person name="Shao J."/>
            <person name="Larry D.J."/>
            <person name="Kronmiller B."/>
            <person name="Shen D."/>
            <person name="Strem M.D."/>
            <person name="Melnick R.L."/>
            <person name="Guiltinan M.J."/>
            <person name="Tyler B.M."/>
            <person name="Meinhardt L.W."/>
            <person name="Bailey B.A."/>
        </authorList>
    </citation>
    <scope>NUCLEOTIDE SEQUENCE [LARGE SCALE GENOMIC DNA]</scope>
    <source>
        <strain evidence="4">zdho120</strain>
    </source>
</reference>
<dbReference type="Pfam" id="PF03358">
    <property type="entry name" value="FMN_red"/>
    <property type="match status" value="1"/>
</dbReference>
<comment type="caution">
    <text evidence="3">The sequence shown here is derived from an EMBL/GenBank/DDBJ whole genome shotgun (WGS) entry which is preliminary data.</text>
</comment>
<dbReference type="InterPro" id="IPR005025">
    <property type="entry name" value="FMN_Rdtase-like_dom"/>
</dbReference>